<evidence type="ECO:0000313" key="13">
    <source>
        <dbReference type="EMBL" id="OXM70614.1"/>
    </source>
</evidence>
<dbReference type="SMART" id="SM00240">
    <property type="entry name" value="FHA"/>
    <property type="match status" value="1"/>
</dbReference>
<sequence length="626" mass="65992">MWIGNRVRITIGRASDNDIVLSDLQVSRRHARLERVGAAWRLTDLGSRNPTLVNGVPVAGRSPIADGDRITVGATDLRVDGDNLVTTGGERTRLLADDVGFAVGDKQLLSGISLDLLPGQLVAVVGPSGAGKSTLLKVLSGDVAPTTGRITYDGYDMHRQRSAVARRVGVVPQDDVVHTRLTARSALTYAAKLRLPDDTGGPACRRRVAETLAEVGLTDHARTPIHRLSGGQRKRVSIALELLTAPSLLMLDEPTSGLDPALDKQIMSRLRELADAGRTVVVVTHNVTNLDDCDRVLLLAPGGVPVFSGRPAELRARFGTADWADIFHRVVSGTAPPHQPSPVNPAPPSEAVAEPPPVHAGLAHQVGTVAARHLRLIFADPGYALFLLLVPVVLAMLALAVPGHEGLRRSGPEHPTEAAQMLVLVFVGAAFMGAAASAREAIAERAIFLRERAVGLRPGAYALAKAGVFTLVAAVQSAVLVGVVTTVKPGPVSTVLLPRPVAELAVAVWLTALASCLLSLLGSALVRSAEQTTPVLVVTVMAQLVLCGGMVPVAGRPVLAQLSWLAPARWGYAAGASTVDIHQVGPPDRLWTHDWPWWSGSIAALLLTAAVCTSLFAVRASRLRRT</sequence>
<dbReference type="GO" id="GO:0016887">
    <property type="term" value="F:ATP hydrolysis activity"/>
    <property type="evidence" value="ECO:0007669"/>
    <property type="project" value="InterPro"/>
</dbReference>
<dbReference type="EMBL" id="NMUL01000005">
    <property type="protein sequence ID" value="OXM70614.1"/>
    <property type="molecule type" value="Genomic_DNA"/>
</dbReference>
<protein>
    <submittedName>
        <fullName evidence="13">ABC transporter</fullName>
    </submittedName>
</protein>
<dbReference type="Pfam" id="PF00005">
    <property type="entry name" value="ABC_tran"/>
    <property type="match status" value="1"/>
</dbReference>
<keyword evidence="8 10" id="KW-0472">Membrane</keyword>
<comment type="caution">
    <text evidence="13">The sequence shown here is derived from an EMBL/GenBank/DDBJ whole genome shotgun (WGS) entry which is preliminary data.</text>
</comment>
<dbReference type="SMART" id="SM00382">
    <property type="entry name" value="AAA"/>
    <property type="match status" value="1"/>
</dbReference>
<keyword evidence="2" id="KW-0813">Transport</keyword>
<keyword evidence="7 10" id="KW-1133">Transmembrane helix</keyword>
<dbReference type="InterPro" id="IPR008984">
    <property type="entry name" value="SMAD_FHA_dom_sf"/>
</dbReference>
<dbReference type="InterPro" id="IPR000253">
    <property type="entry name" value="FHA_dom"/>
</dbReference>
<dbReference type="InterPro" id="IPR013525">
    <property type="entry name" value="ABC2_TM"/>
</dbReference>
<dbReference type="Pfam" id="PF01061">
    <property type="entry name" value="ABC2_membrane"/>
    <property type="match status" value="1"/>
</dbReference>
<dbReference type="RefSeq" id="WP_093946378.1">
    <property type="nucleotide sequence ID" value="NZ_NMUL01000005.1"/>
</dbReference>
<dbReference type="PANTHER" id="PTHR48041:SF139">
    <property type="entry name" value="PROTEIN SCARLET"/>
    <property type="match status" value="1"/>
</dbReference>
<gene>
    <name evidence="13" type="ORF">CF165_06040</name>
</gene>
<keyword evidence="4 10" id="KW-0812">Transmembrane</keyword>
<dbReference type="PANTHER" id="PTHR48041">
    <property type="entry name" value="ABC TRANSPORTER G FAMILY MEMBER 28"/>
    <property type="match status" value="1"/>
</dbReference>
<evidence type="ECO:0000256" key="7">
    <source>
        <dbReference type="ARBA" id="ARBA00022989"/>
    </source>
</evidence>
<dbReference type="SUPFAM" id="SSF52540">
    <property type="entry name" value="P-loop containing nucleoside triphosphate hydrolases"/>
    <property type="match status" value="1"/>
</dbReference>
<dbReference type="GO" id="GO:0016020">
    <property type="term" value="C:membrane"/>
    <property type="evidence" value="ECO:0007669"/>
    <property type="project" value="UniProtKB-SubCell"/>
</dbReference>
<feature type="domain" description="FHA" evidence="11">
    <location>
        <begin position="9"/>
        <end position="58"/>
    </location>
</feature>
<evidence type="ECO:0000256" key="5">
    <source>
        <dbReference type="ARBA" id="ARBA00022741"/>
    </source>
</evidence>
<dbReference type="GO" id="GO:0140359">
    <property type="term" value="F:ABC-type transporter activity"/>
    <property type="evidence" value="ECO:0007669"/>
    <property type="project" value="InterPro"/>
</dbReference>
<keyword evidence="5" id="KW-0547">Nucleotide-binding</keyword>
<feature type="transmembrane region" description="Helical" evidence="10">
    <location>
        <begin position="382"/>
        <end position="401"/>
    </location>
</feature>
<dbReference type="CDD" id="cd00060">
    <property type="entry name" value="FHA"/>
    <property type="match status" value="1"/>
</dbReference>
<feature type="transmembrane region" description="Helical" evidence="10">
    <location>
        <begin position="533"/>
        <end position="555"/>
    </location>
</feature>
<dbReference type="Pfam" id="PF00498">
    <property type="entry name" value="FHA"/>
    <property type="match status" value="1"/>
</dbReference>
<keyword evidence="3" id="KW-0597">Phosphoprotein</keyword>
<feature type="transmembrane region" description="Helical" evidence="10">
    <location>
        <begin position="421"/>
        <end position="438"/>
    </location>
</feature>
<keyword evidence="6" id="KW-0067">ATP-binding</keyword>
<dbReference type="GO" id="GO:0005524">
    <property type="term" value="F:ATP binding"/>
    <property type="evidence" value="ECO:0007669"/>
    <property type="project" value="UniProtKB-KW"/>
</dbReference>
<evidence type="ECO:0000256" key="2">
    <source>
        <dbReference type="ARBA" id="ARBA00022448"/>
    </source>
</evidence>
<feature type="transmembrane region" description="Helical" evidence="10">
    <location>
        <begin position="504"/>
        <end position="526"/>
    </location>
</feature>
<proteinExistence type="predicted"/>
<name>A0A229TI56_9PSEU</name>
<evidence type="ECO:0000259" key="11">
    <source>
        <dbReference type="PROSITE" id="PS50006"/>
    </source>
</evidence>
<evidence type="ECO:0000313" key="14">
    <source>
        <dbReference type="Proteomes" id="UP000215199"/>
    </source>
</evidence>
<evidence type="ECO:0000256" key="9">
    <source>
        <dbReference type="SAM" id="MobiDB-lite"/>
    </source>
</evidence>
<dbReference type="Gene3D" id="2.60.200.20">
    <property type="match status" value="1"/>
</dbReference>
<dbReference type="PROSITE" id="PS50006">
    <property type="entry name" value="FHA_DOMAIN"/>
    <property type="match status" value="1"/>
</dbReference>
<dbReference type="PROSITE" id="PS00211">
    <property type="entry name" value="ABC_TRANSPORTER_1"/>
    <property type="match status" value="1"/>
</dbReference>
<dbReference type="OrthoDB" id="9804819at2"/>
<dbReference type="AlphaFoldDB" id="A0A229TI56"/>
<feature type="compositionally biased region" description="Pro residues" evidence="9">
    <location>
        <begin position="337"/>
        <end position="356"/>
    </location>
</feature>
<evidence type="ECO:0000256" key="3">
    <source>
        <dbReference type="ARBA" id="ARBA00022553"/>
    </source>
</evidence>
<dbReference type="InterPro" id="IPR003439">
    <property type="entry name" value="ABC_transporter-like_ATP-bd"/>
</dbReference>
<evidence type="ECO:0000256" key="6">
    <source>
        <dbReference type="ARBA" id="ARBA00022840"/>
    </source>
</evidence>
<evidence type="ECO:0000256" key="8">
    <source>
        <dbReference type="ARBA" id="ARBA00023136"/>
    </source>
</evidence>
<dbReference type="Proteomes" id="UP000215199">
    <property type="component" value="Unassembled WGS sequence"/>
</dbReference>
<dbReference type="SUPFAM" id="SSF49879">
    <property type="entry name" value="SMAD/FHA domain"/>
    <property type="match status" value="1"/>
</dbReference>
<feature type="transmembrane region" description="Helical" evidence="10">
    <location>
        <begin position="459"/>
        <end position="484"/>
    </location>
</feature>
<dbReference type="PROSITE" id="PS50893">
    <property type="entry name" value="ABC_TRANSPORTER_2"/>
    <property type="match status" value="1"/>
</dbReference>
<dbReference type="Gene3D" id="3.40.50.300">
    <property type="entry name" value="P-loop containing nucleotide triphosphate hydrolases"/>
    <property type="match status" value="1"/>
</dbReference>
<feature type="domain" description="ABC transporter" evidence="12">
    <location>
        <begin position="94"/>
        <end position="326"/>
    </location>
</feature>
<evidence type="ECO:0000256" key="4">
    <source>
        <dbReference type="ARBA" id="ARBA00022692"/>
    </source>
</evidence>
<dbReference type="InterPro" id="IPR017871">
    <property type="entry name" value="ABC_transporter-like_CS"/>
</dbReference>
<reference evidence="14" key="1">
    <citation type="submission" date="2017-07" db="EMBL/GenBank/DDBJ databases">
        <title>Comparative genome mining reveals phylogenetic distribution patterns of secondary metabolites in Amycolatopsis.</title>
        <authorList>
            <person name="Adamek M."/>
            <person name="Alanjary M."/>
            <person name="Sales-Ortells H."/>
            <person name="Goodfellow M."/>
            <person name="Bull A.T."/>
            <person name="Kalinowski J."/>
            <person name="Ziemert N."/>
        </authorList>
    </citation>
    <scope>NUCLEOTIDE SEQUENCE [LARGE SCALE GENOMIC DNA]</scope>
    <source>
        <strain evidence="14">H5</strain>
    </source>
</reference>
<evidence type="ECO:0000256" key="10">
    <source>
        <dbReference type="SAM" id="Phobius"/>
    </source>
</evidence>
<evidence type="ECO:0000259" key="12">
    <source>
        <dbReference type="PROSITE" id="PS50893"/>
    </source>
</evidence>
<feature type="transmembrane region" description="Helical" evidence="10">
    <location>
        <begin position="597"/>
        <end position="618"/>
    </location>
</feature>
<evidence type="ECO:0000256" key="1">
    <source>
        <dbReference type="ARBA" id="ARBA00004141"/>
    </source>
</evidence>
<dbReference type="InterPro" id="IPR027417">
    <property type="entry name" value="P-loop_NTPase"/>
</dbReference>
<comment type="subcellular location">
    <subcellularLocation>
        <location evidence="1">Membrane</location>
        <topology evidence="1">Multi-pass membrane protein</topology>
    </subcellularLocation>
</comment>
<dbReference type="InterPro" id="IPR003593">
    <property type="entry name" value="AAA+_ATPase"/>
</dbReference>
<keyword evidence="14" id="KW-1185">Reference proteome</keyword>
<feature type="region of interest" description="Disordered" evidence="9">
    <location>
        <begin position="334"/>
        <end position="356"/>
    </location>
</feature>
<dbReference type="InterPro" id="IPR050352">
    <property type="entry name" value="ABCG_transporters"/>
</dbReference>
<organism evidence="13 14">
    <name type="scientific">Amycolatopsis vastitatis</name>
    <dbReference type="NCBI Taxonomy" id="1905142"/>
    <lineage>
        <taxon>Bacteria</taxon>
        <taxon>Bacillati</taxon>
        <taxon>Actinomycetota</taxon>
        <taxon>Actinomycetes</taxon>
        <taxon>Pseudonocardiales</taxon>
        <taxon>Pseudonocardiaceae</taxon>
        <taxon>Amycolatopsis</taxon>
    </lineage>
</organism>
<accession>A0A229TI56</accession>